<evidence type="ECO:0000256" key="5">
    <source>
        <dbReference type="ARBA" id="ARBA00022801"/>
    </source>
</evidence>
<evidence type="ECO:0000259" key="14">
    <source>
        <dbReference type="Pfam" id="PF02517"/>
    </source>
</evidence>
<keyword evidence="4 13" id="KW-0812">Transmembrane</keyword>
<dbReference type="EMBL" id="HBUF01210543">
    <property type="protein sequence ID" value="CAG6665417.1"/>
    <property type="molecule type" value="Transcribed_RNA"/>
</dbReference>
<dbReference type="PANTHER" id="PTHR13046:SF0">
    <property type="entry name" value="CAAX PRENYL PROTEASE 2"/>
    <property type="match status" value="1"/>
</dbReference>
<feature type="transmembrane region" description="Helical" evidence="13">
    <location>
        <begin position="182"/>
        <end position="200"/>
    </location>
</feature>
<sequence>MEEQISIWKPILACLTLSIVYVASLYIWSSPFTRNEPATIRKRFFSVFVMSLISPLFLWYFLEPKYLDKNTLLETLGLRFPGLIQAMILPLLLTMVLFLGPLVLQGFSGIWQVYAGNKQRRTENKVEEEREAPEVSNEPKFWWTNVNDLMWVRNYIVAPLSEEFTFRACMLPLLLQVFRPNTAIFVAPLFFGAAHFNHLIERLKTGMLWRHALLISCFQFCYTFLFGGYSAFLFVRTGHFVAPFIAHAFCNHMGFPDLEEIYSLGEPRRCCMLILCMVGLVAWAFLLIPVTNPNLYSNNLWWR</sequence>
<dbReference type="GO" id="GO:0004222">
    <property type="term" value="F:metalloendopeptidase activity"/>
    <property type="evidence" value="ECO:0007669"/>
    <property type="project" value="InterPro"/>
</dbReference>
<dbReference type="EMBL" id="HBUF01387310">
    <property type="protein sequence ID" value="CAG6732601.1"/>
    <property type="molecule type" value="Transcribed_RNA"/>
</dbReference>
<dbReference type="GO" id="GO:0005789">
    <property type="term" value="C:endoplasmic reticulum membrane"/>
    <property type="evidence" value="ECO:0007669"/>
    <property type="project" value="UniProtKB-SubCell"/>
</dbReference>
<comment type="similarity">
    <text evidence="2">Belongs to the peptidase U48 family.</text>
</comment>
<keyword evidence="7 13" id="KW-1133">Transmembrane helix</keyword>
<feature type="transmembrane region" description="Helical" evidence="13">
    <location>
        <begin position="7"/>
        <end position="29"/>
    </location>
</feature>
<dbReference type="EMBL" id="HBUF01047893">
    <property type="protein sequence ID" value="CAG6620494.1"/>
    <property type="molecule type" value="Transcribed_RNA"/>
</dbReference>
<dbReference type="EMBL" id="HBUF01210542">
    <property type="protein sequence ID" value="CAG6665416.1"/>
    <property type="molecule type" value="Transcribed_RNA"/>
</dbReference>
<accession>A0A8D8WMA1</accession>
<comment type="subcellular location">
    <subcellularLocation>
        <location evidence="1">Endoplasmic reticulum membrane</location>
        <topology evidence="1">Multi-pass membrane protein</topology>
    </subcellularLocation>
</comment>
<evidence type="ECO:0000256" key="8">
    <source>
        <dbReference type="ARBA" id="ARBA00023136"/>
    </source>
</evidence>
<dbReference type="InterPro" id="IPR039731">
    <property type="entry name" value="Rce1"/>
</dbReference>
<evidence type="ECO:0000256" key="12">
    <source>
        <dbReference type="ARBA" id="ARBA00049763"/>
    </source>
</evidence>
<evidence type="ECO:0000256" key="9">
    <source>
        <dbReference type="ARBA" id="ARBA00032607"/>
    </source>
</evidence>
<feature type="transmembrane region" description="Helical" evidence="13">
    <location>
        <begin position="212"/>
        <end position="234"/>
    </location>
</feature>
<dbReference type="EC" id="3.4.26.1" evidence="11"/>
<feature type="transmembrane region" description="Helical" evidence="13">
    <location>
        <begin position="83"/>
        <end position="104"/>
    </location>
</feature>
<evidence type="ECO:0000256" key="13">
    <source>
        <dbReference type="SAM" id="Phobius"/>
    </source>
</evidence>
<dbReference type="PANTHER" id="PTHR13046">
    <property type="entry name" value="PROTEASE U48 CAAX PRENYL PROTEASE RCE1"/>
    <property type="match status" value="1"/>
</dbReference>
<evidence type="ECO:0000256" key="4">
    <source>
        <dbReference type="ARBA" id="ARBA00022692"/>
    </source>
</evidence>
<keyword evidence="8 13" id="KW-0472">Membrane</keyword>
<dbReference type="GO" id="GO:0071586">
    <property type="term" value="P:CAAX-box protein processing"/>
    <property type="evidence" value="ECO:0007669"/>
    <property type="project" value="InterPro"/>
</dbReference>
<organism evidence="15">
    <name type="scientific">Cacopsylla melanoneura</name>
    <dbReference type="NCBI Taxonomy" id="428564"/>
    <lineage>
        <taxon>Eukaryota</taxon>
        <taxon>Metazoa</taxon>
        <taxon>Ecdysozoa</taxon>
        <taxon>Arthropoda</taxon>
        <taxon>Hexapoda</taxon>
        <taxon>Insecta</taxon>
        <taxon>Pterygota</taxon>
        <taxon>Neoptera</taxon>
        <taxon>Paraneoptera</taxon>
        <taxon>Hemiptera</taxon>
        <taxon>Sternorrhyncha</taxon>
        <taxon>Psylloidea</taxon>
        <taxon>Psyllidae</taxon>
        <taxon>Psyllinae</taxon>
        <taxon>Cacopsylla</taxon>
    </lineage>
</organism>
<keyword evidence="3 15" id="KW-0645">Protease</keyword>
<evidence type="ECO:0000256" key="2">
    <source>
        <dbReference type="ARBA" id="ARBA00006897"/>
    </source>
</evidence>
<dbReference type="AlphaFoldDB" id="A0A8D8WMA1"/>
<proteinExistence type="inferred from homology"/>
<evidence type="ECO:0000256" key="7">
    <source>
        <dbReference type="ARBA" id="ARBA00022989"/>
    </source>
</evidence>
<protein>
    <recommendedName>
        <fullName evidence="12">CAAX prenyl protease 2</fullName>
        <ecNumber evidence="11">3.4.26.1</ecNumber>
    </recommendedName>
    <alternativeName>
        <fullName evidence="9">Farnesylated proteins-converting enzyme 2</fullName>
    </alternativeName>
</protein>
<reference evidence="15" key="1">
    <citation type="submission" date="2021-05" db="EMBL/GenBank/DDBJ databases">
        <authorList>
            <person name="Alioto T."/>
            <person name="Alioto T."/>
            <person name="Gomez Garrido J."/>
        </authorList>
    </citation>
    <scope>NUCLEOTIDE SEQUENCE</scope>
</reference>
<evidence type="ECO:0000256" key="1">
    <source>
        <dbReference type="ARBA" id="ARBA00004477"/>
    </source>
</evidence>
<keyword evidence="5" id="KW-0378">Hydrolase</keyword>
<keyword evidence="6" id="KW-0256">Endoplasmic reticulum</keyword>
<feature type="domain" description="CAAX prenyl protease 2/Lysostaphin resistance protein A-like" evidence="14">
    <location>
        <begin position="149"/>
        <end position="253"/>
    </location>
</feature>
<evidence type="ECO:0000256" key="10">
    <source>
        <dbReference type="ARBA" id="ARBA00047280"/>
    </source>
</evidence>
<feature type="transmembrane region" description="Helical" evidence="13">
    <location>
        <begin position="44"/>
        <end position="62"/>
    </location>
</feature>
<evidence type="ECO:0000256" key="6">
    <source>
        <dbReference type="ARBA" id="ARBA00022824"/>
    </source>
</evidence>
<evidence type="ECO:0000256" key="3">
    <source>
        <dbReference type="ARBA" id="ARBA00022670"/>
    </source>
</evidence>
<name>A0A8D8WMA1_9HEMI</name>
<feature type="transmembrane region" description="Helical" evidence="13">
    <location>
        <begin position="270"/>
        <end position="290"/>
    </location>
</feature>
<dbReference type="EMBL" id="HBUF01387307">
    <property type="protein sequence ID" value="CAG6732598.1"/>
    <property type="molecule type" value="Transcribed_RNA"/>
</dbReference>
<comment type="catalytic activity">
    <reaction evidence="10">
        <text>Hydrolyzes the peptide bond -P2-(S-farnesyl or geranylgeranyl)C-P1'-P2'-P3'-COOH where P1' and P2' are amino acids with aliphatic sidechains and P3' is any C-terminal residue.</text>
        <dbReference type="EC" id="3.4.26.1"/>
    </reaction>
</comment>
<evidence type="ECO:0000313" key="15">
    <source>
        <dbReference type="EMBL" id="CAG6665417.1"/>
    </source>
</evidence>
<dbReference type="EMBL" id="HBUF01552725">
    <property type="protein sequence ID" value="CAG6759452.1"/>
    <property type="molecule type" value="Transcribed_RNA"/>
</dbReference>
<dbReference type="InterPro" id="IPR003675">
    <property type="entry name" value="Rce1/LyrA-like_dom"/>
</dbReference>
<dbReference type="Pfam" id="PF02517">
    <property type="entry name" value="Rce1-like"/>
    <property type="match status" value="1"/>
</dbReference>
<dbReference type="EMBL" id="HBUF01387309">
    <property type="protein sequence ID" value="CAG6732600.1"/>
    <property type="molecule type" value="Transcribed_RNA"/>
</dbReference>
<evidence type="ECO:0000256" key="11">
    <source>
        <dbReference type="ARBA" id="ARBA00049729"/>
    </source>
</evidence>